<dbReference type="STRING" id="1481914.JCM19241_1273"/>
<evidence type="ECO:0000256" key="1">
    <source>
        <dbReference type="SAM" id="SignalP"/>
    </source>
</evidence>
<sequence length="155" mass="16502">MKTIISTAILSVMFAATAHASQNVTFSTTIQDNIGCGLSVHNSTGGIRLMDDNNGYEDVHGYITTGMHDTNVRLSISTAAVEQGNIDTAMGRFNVSIGNEWQTIQMSDGGIVGGSLRNEDYFNINAEVDQTRADLGVGTHAISATIELLCDTSNK</sequence>
<gene>
    <name evidence="2" type="ORF">JCM19241_1273</name>
</gene>
<protein>
    <recommendedName>
        <fullName evidence="4">Adhesin</fullName>
    </recommendedName>
</protein>
<keyword evidence="1" id="KW-0732">Signal</keyword>
<feature type="chain" id="PRO_5002123708" description="Adhesin" evidence="1">
    <location>
        <begin position="21"/>
        <end position="155"/>
    </location>
</feature>
<reference evidence="2 3" key="1">
    <citation type="submission" date="2015-01" db="EMBL/GenBank/DDBJ databases">
        <title>Vibrio sp. C94 JCM 19241 whole genome shotgun sequence.</title>
        <authorList>
            <person name="Sawabe T."/>
            <person name="Meirelles P."/>
            <person name="Feng G."/>
            <person name="Sayaka M."/>
            <person name="Hattori M."/>
            <person name="Ohkuma M."/>
        </authorList>
    </citation>
    <scope>NUCLEOTIDE SEQUENCE [LARGE SCALE GENOMIC DNA]</scope>
    <source>
        <strain evidence="3">JCM 19241</strain>
    </source>
</reference>
<feature type="signal peptide" evidence="1">
    <location>
        <begin position="1"/>
        <end position="20"/>
    </location>
</feature>
<evidence type="ECO:0000313" key="3">
    <source>
        <dbReference type="Proteomes" id="UP000031666"/>
    </source>
</evidence>
<dbReference type="EMBL" id="BBSC01000003">
    <property type="protein sequence ID" value="GAM74930.1"/>
    <property type="molecule type" value="Genomic_DNA"/>
</dbReference>
<dbReference type="Proteomes" id="UP000031666">
    <property type="component" value="Unassembled WGS sequence"/>
</dbReference>
<dbReference type="AlphaFoldDB" id="A0A0B8Q5Q4"/>
<name>A0A0B8Q5Q4_9VIBR</name>
<reference evidence="2 3" key="2">
    <citation type="submission" date="2015-01" db="EMBL/GenBank/DDBJ databases">
        <authorList>
            <consortium name="NBRP consortium"/>
            <person name="Sawabe T."/>
            <person name="Meirelles P."/>
            <person name="Feng G."/>
            <person name="Sayaka M."/>
            <person name="Hattori M."/>
            <person name="Ohkuma M."/>
        </authorList>
    </citation>
    <scope>NUCLEOTIDE SEQUENCE [LARGE SCALE GENOMIC DNA]</scope>
    <source>
        <strain evidence="3">JCM 19241</strain>
    </source>
</reference>
<accession>A0A0B8Q5Q4</accession>
<organism evidence="2 3">
    <name type="scientific">Vibrio ishigakensis</name>
    <dbReference type="NCBI Taxonomy" id="1481914"/>
    <lineage>
        <taxon>Bacteria</taxon>
        <taxon>Pseudomonadati</taxon>
        <taxon>Pseudomonadota</taxon>
        <taxon>Gammaproteobacteria</taxon>
        <taxon>Vibrionales</taxon>
        <taxon>Vibrionaceae</taxon>
        <taxon>Vibrio</taxon>
    </lineage>
</organism>
<evidence type="ECO:0000313" key="2">
    <source>
        <dbReference type="EMBL" id="GAM74930.1"/>
    </source>
</evidence>
<evidence type="ECO:0008006" key="4">
    <source>
        <dbReference type="Google" id="ProtNLM"/>
    </source>
</evidence>
<proteinExistence type="predicted"/>
<comment type="caution">
    <text evidence="2">The sequence shown here is derived from an EMBL/GenBank/DDBJ whole genome shotgun (WGS) entry which is preliminary data.</text>
</comment>